<evidence type="ECO:0000313" key="2">
    <source>
        <dbReference type="EMBL" id="MEQ2457170.1"/>
    </source>
</evidence>
<feature type="region of interest" description="Disordered" evidence="1">
    <location>
        <begin position="1"/>
        <end position="21"/>
    </location>
</feature>
<dbReference type="RefSeq" id="WP_349140944.1">
    <property type="nucleotide sequence ID" value="NZ_JBBMFT010000009.1"/>
</dbReference>
<keyword evidence="3" id="KW-1185">Reference proteome</keyword>
<comment type="caution">
    <text evidence="2">The sequence shown here is derived from an EMBL/GenBank/DDBJ whole genome shotgun (WGS) entry which is preliminary data.</text>
</comment>
<evidence type="ECO:0000256" key="1">
    <source>
        <dbReference type="SAM" id="MobiDB-lite"/>
    </source>
</evidence>
<protein>
    <submittedName>
        <fullName evidence="2">Uncharacterized protein</fullName>
    </submittedName>
</protein>
<gene>
    <name evidence="2" type="ORF">WMO45_11600</name>
</gene>
<proteinExistence type="predicted"/>
<sequence length="123" mass="12871">MWIARQGRRQTGAQPQAQVGRVTLPGDPAGVYLSGERRELPVFAPGGYVWRPAAGREVLVLKTGPDGAAACVAGERCGAEEGLEEGEVLLHAGKASIRLSPDGTIWLEGQLRLNGSPVSLAEG</sequence>
<organism evidence="2 3">
    <name type="scientific">Flavonifractor hominis</name>
    <dbReference type="NCBI Taxonomy" id="3133178"/>
    <lineage>
        <taxon>Bacteria</taxon>
        <taxon>Bacillati</taxon>
        <taxon>Bacillota</taxon>
        <taxon>Clostridia</taxon>
        <taxon>Eubacteriales</taxon>
        <taxon>Oscillospiraceae</taxon>
        <taxon>Flavonifractor</taxon>
    </lineage>
</organism>
<reference evidence="2 3" key="1">
    <citation type="submission" date="2024-03" db="EMBL/GenBank/DDBJ databases">
        <title>Human intestinal bacterial collection.</title>
        <authorList>
            <person name="Pauvert C."/>
            <person name="Hitch T.C.A."/>
            <person name="Clavel T."/>
        </authorList>
    </citation>
    <scope>NUCLEOTIDE SEQUENCE [LARGE SCALE GENOMIC DNA]</scope>
    <source>
        <strain evidence="2 3">CLA-AP-H34</strain>
    </source>
</reference>
<accession>A0ABV1ERF1</accession>
<dbReference type="Proteomes" id="UP001440599">
    <property type="component" value="Unassembled WGS sequence"/>
</dbReference>
<dbReference type="EMBL" id="JBBMFT010000009">
    <property type="protein sequence ID" value="MEQ2457170.1"/>
    <property type="molecule type" value="Genomic_DNA"/>
</dbReference>
<evidence type="ECO:0000313" key="3">
    <source>
        <dbReference type="Proteomes" id="UP001440599"/>
    </source>
</evidence>
<name>A0ABV1ERF1_9FIRM</name>